<comment type="caution">
    <text evidence="1">The sequence shown here is derived from an EMBL/GenBank/DDBJ whole genome shotgun (WGS) entry which is preliminary data.</text>
</comment>
<reference evidence="1" key="1">
    <citation type="submission" date="2021-02" db="EMBL/GenBank/DDBJ databases">
        <authorList>
            <person name="Dougan E. K."/>
            <person name="Rhodes N."/>
            <person name="Thang M."/>
            <person name="Chan C."/>
        </authorList>
    </citation>
    <scope>NUCLEOTIDE SEQUENCE</scope>
</reference>
<dbReference type="EMBL" id="CAJNNV010027781">
    <property type="protein sequence ID" value="CAE8621615.1"/>
    <property type="molecule type" value="Genomic_DNA"/>
</dbReference>
<dbReference type="Proteomes" id="UP000654075">
    <property type="component" value="Unassembled WGS sequence"/>
</dbReference>
<dbReference type="AlphaFoldDB" id="A0A813G419"/>
<keyword evidence="2" id="KW-1185">Reference proteome</keyword>
<organism evidence="1 2">
    <name type="scientific">Polarella glacialis</name>
    <name type="common">Dinoflagellate</name>
    <dbReference type="NCBI Taxonomy" id="89957"/>
    <lineage>
        <taxon>Eukaryota</taxon>
        <taxon>Sar</taxon>
        <taxon>Alveolata</taxon>
        <taxon>Dinophyceae</taxon>
        <taxon>Suessiales</taxon>
        <taxon>Suessiaceae</taxon>
        <taxon>Polarella</taxon>
    </lineage>
</organism>
<sequence>RVTQEEFDHARLAILQRLCPEFICSQLNSPTPPAGPHRYLAQSELLKQGTPFVASAAGPIKALLAVHPPGKDLKVNVCRAGRIFKRGIASQPISLDGLPDGEFQVVAYISSEAYDDEASDDDGTLDEGHFQVLGKFTVRKSGNEVFPNFLDTCATAQQITMHVQDRPFAGANLVVTDPTGRPGARGIHRKMGARGSACLTLPPGAYRAEASRGSEKVETSVHVRARQPLTKPPTEAWEPQEIHVLRNCTGNIFRMRLRAGQRMAVMGDVSGSMNRGNQMQVLKASFREIYERAAQAGCVIELFKWSAWVQHCSKSPPFTWIDSLEPHG</sequence>
<name>A0A813G419_POLGL</name>
<evidence type="ECO:0000313" key="1">
    <source>
        <dbReference type="EMBL" id="CAE8621615.1"/>
    </source>
</evidence>
<evidence type="ECO:0000313" key="2">
    <source>
        <dbReference type="Proteomes" id="UP000654075"/>
    </source>
</evidence>
<feature type="non-terminal residue" evidence="1">
    <location>
        <position position="328"/>
    </location>
</feature>
<feature type="non-terminal residue" evidence="1">
    <location>
        <position position="1"/>
    </location>
</feature>
<gene>
    <name evidence="1" type="ORF">PGLA1383_LOCUS39133</name>
</gene>
<accession>A0A813G419</accession>
<protein>
    <submittedName>
        <fullName evidence="1">Uncharacterized protein</fullName>
    </submittedName>
</protein>
<dbReference type="OrthoDB" id="10054811at2759"/>
<proteinExistence type="predicted"/>